<dbReference type="PROSITE" id="PS51846">
    <property type="entry name" value="CNNM"/>
    <property type="match status" value="1"/>
</dbReference>
<dbReference type="InterPro" id="IPR044751">
    <property type="entry name" value="Ion_transp-like_CBS"/>
</dbReference>
<feature type="transmembrane region" description="Helical" evidence="10">
    <location>
        <begin position="84"/>
        <end position="104"/>
    </location>
</feature>
<comment type="subcellular location">
    <subcellularLocation>
        <location evidence="1">Membrane</location>
        <topology evidence="1">Multi-pass membrane protein</topology>
    </subcellularLocation>
</comment>
<dbReference type="GO" id="GO:0050660">
    <property type="term" value="F:flavin adenine dinucleotide binding"/>
    <property type="evidence" value="ECO:0007669"/>
    <property type="project" value="InterPro"/>
</dbReference>
<feature type="transmembrane region" description="Helical" evidence="10">
    <location>
        <begin position="397"/>
        <end position="419"/>
    </location>
</feature>
<feature type="domain" description="CBS" evidence="11">
    <location>
        <begin position="477"/>
        <end position="536"/>
    </location>
</feature>
<dbReference type="InterPro" id="IPR046342">
    <property type="entry name" value="CBS_dom_sf"/>
</dbReference>
<evidence type="ECO:0000256" key="5">
    <source>
        <dbReference type="ARBA" id="ARBA00023122"/>
    </source>
</evidence>
<dbReference type="SUPFAM" id="SSF54631">
    <property type="entry name" value="CBS-domain pair"/>
    <property type="match status" value="1"/>
</dbReference>
<evidence type="ECO:0000256" key="4">
    <source>
        <dbReference type="ARBA" id="ARBA00022989"/>
    </source>
</evidence>
<organism evidence="13">
    <name type="scientific">Corethron hystrix</name>
    <dbReference type="NCBI Taxonomy" id="216773"/>
    <lineage>
        <taxon>Eukaryota</taxon>
        <taxon>Sar</taxon>
        <taxon>Stramenopiles</taxon>
        <taxon>Ochrophyta</taxon>
        <taxon>Bacillariophyta</taxon>
        <taxon>Coscinodiscophyceae</taxon>
        <taxon>Corethrophycidae</taxon>
        <taxon>Corethrales</taxon>
        <taxon>Corethraceae</taxon>
        <taxon>Corethron</taxon>
    </lineage>
</organism>
<sequence>MGFDPYPCTNLLQIEFPEPSNLQRRSNANINVSIYALYWAFTGRSRLSTTFEKMKRQTMSRRRSAERRYRVNGRRLPPPILSDYSLPPIAFTTSVFSLFALFLLSTSLSSDALRVPSSSAFGHCRQHPWIRCYHGGVLRPERALRSISAEFPTAVANFVPSLRAFRRDDDGCRVGGRRRSCAKGVASLRRIGRGLSTPLRELRRAARWKKLFRRGTTAVGREGWRGKQIRLPPRMRLKSILAAALPLMAVVFGRVRPALASGGGGGGATMKLTSGSAKTYTIIWGILFCILALLHAAEIAITTLYPWKVREFAEEEQDGPFKILNEDITRVLTTVLVTSTAASIYATTVFTNLAFHYFGAAGERWGAIALTAITLFFVELLPKNFGVTNAEVVARSMVPLINVVATVVSPLGIGLTYLAKKTLLLFGFKVNNEDAVSDSELRLIVTGARDSGTIDHSEQEMIQGVLNLQDQKVKELMKPRVEIVAVSHDMSVANVLGVVRESGYSRIPVYKGEIDNIVGIVLAKSVLDFFVQGVAVESKLIEHTNIKSRRSENEEIENENESENLSEPPPIYKQSLPYAPPQSYVKGGKTNTMAGTECVVQALTGTELASRMERSISDAGLVENCYFVPDTARGWNVLQEMRKRRVHMAIVVDEYGGTEGVVSLEDIVEEIVGEIYDEDDEDDFEISEDQIMLQDDGSYIIRGDADFEDCNTVLELQLDDEILKEFSTLSGYLCNCAGEIPKAGDFIMSSGTWCFNITKTTDKRIVSVTASKLIGLVSSSQLSNGSKGRGKNGDKEEEHFIEIDKEVDDIYPSGDDFVDEDGNKILDDATKLERMVDLGREKVEYFREASLELNELEESLDVKTLFDKQQ</sequence>
<dbReference type="EMBL" id="HBFR01021055">
    <property type="protein sequence ID" value="CAD8887963.1"/>
    <property type="molecule type" value="Transcribed_RNA"/>
</dbReference>
<evidence type="ECO:0000313" key="13">
    <source>
        <dbReference type="EMBL" id="CAD8887963.1"/>
    </source>
</evidence>
<evidence type="ECO:0000256" key="7">
    <source>
        <dbReference type="PROSITE-ProRule" id="PRU00703"/>
    </source>
</evidence>
<proteinExistence type="predicted"/>
<protein>
    <recommendedName>
        <fullName evidence="14">CNNM transmembrane domain-containing protein</fullName>
    </recommendedName>
</protein>
<dbReference type="PANTHER" id="PTHR22777:SF17">
    <property type="entry name" value="UPF0053 PROTEIN SLL0260"/>
    <property type="match status" value="1"/>
</dbReference>
<dbReference type="InterPro" id="IPR000644">
    <property type="entry name" value="CBS_dom"/>
</dbReference>
<evidence type="ECO:0000256" key="3">
    <source>
        <dbReference type="ARBA" id="ARBA00022737"/>
    </source>
</evidence>
<dbReference type="Gene3D" id="3.10.580.10">
    <property type="entry name" value="CBS-domain"/>
    <property type="match status" value="1"/>
</dbReference>
<dbReference type="InterPro" id="IPR005170">
    <property type="entry name" value="Transptr-assoc_dom"/>
</dbReference>
<keyword evidence="2 8" id="KW-0812">Transmembrane</keyword>
<evidence type="ECO:0000259" key="11">
    <source>
        <dbReference type="PROSITE" id="PS51371"/>
    </source>
</evidence>
<evidence type="ECO:0000256" key="10">
    <source>
        <dbReference type="SAM" id="Phobius"/>
    </source>
</evidence>
<keyword evidence="5 7" id="KW-0129">CBS domain</keyword>
<dbReference type="InterPro" id="IPR002550">
    <property type="entry name" value="CNNM"/>
</dbReference>
<dbReference type="Pfam" id="PF00571">
    <property type="entry name" value="CBS"/>
    <property type="match status" value="2"/>
</dbReference>
<dbReference type="CDD" id="cd04590">
    <property type="entry name" value="CBS_pair_CorC_HlyC_assoc"/>
    <property type="match status" value="1"/>
</dbReference>
<dbReference type="PROSITE" id="PS51371">
    <property type="entry name" value="CBS"/>
    <property type="match status" value="2"/>
</dbReference>
<dbReference type="Pfam" id="PF03471">
    <property type="entry name" value="CorC_HlyC"/>
    <property type="match status" value="1"/>
</dbReference>
<dbReference type="AlphaFoldDB" id="A0A7S1FTX4"/>
<dbReference type="SUPFAM" id="SSF56176">
    <property type="entry name" value="FAD-binding/transporter-associated domain-like"/>
    <property type="match status" value="1"/>
</dbReference>
<dbReference type="SMART" id="SM01091">
    <property type="entry name" value="CorC_HlyC"/>
    <property type="match status" value="1"/>
</dbReference>
<dbReference type="Gene3D" id="3.90.1280.20">
    <property type="match status" value="1"/>
</dbReference>
<dbReference type="Gene3D" id="3.30.465.10">
    <property type="match status" value="1"/>
</dbReference>
<feature type="compositionally biased region" description="Acidic residues" evidence="9">
    <location>
        <begin position="554"/>
        <end position="564"/>
    </location>
</feature>
<feature type="transmembrane region" description="Helical" evidence="10">
    <location>
        <begin position="237"/>
        <end position="255"/>
    </location>
</feature>
<evidence type="ECO:0008006" key="14">
    <source>
        <dbReference type="Google" id="ProtNLM"/>
    </source>
</evidence>
<evidence type="ECO:0000259" key="12">
    <source>
        <dbReference type="PROSITE" id="PS51846"/>
    </source>
</evidence>
<feature type="region of interest" description="Disordered" evidence="9">
    <location>
        <begin position="548"/>
        <end position="573"/>
    </location>
</feature>
<name>A0A7S1FTX4_9STRA</name>
<evidence type="ECO:0000256" key="9">
    <source>
        <dbReference type="SAM" id="MobiDB-lite"/>
    </source>
</evidence>
<reference evidence="13" key="1">
    <citation type="submission" date="2021-01" db="EMBL/GenBank/DDBJ databases">
        <authorList>
            <person name="Corre E."/>
            <person name="Pelletier E."/>
            <person name="Niang G."/>
            <person name="Scheremetjew M."/>
            <person name="Finn R."/>
            <person name="Kale V."/>
            <person name="Holt S."/>
            <person name="Cochrane G."/>
            <person name="Meng A."/>
            <person name="Brown T."/>
            <person name="Cohen L."/>
        </authorList>
    </citation>
    <scope>NUCLEOTIDE SEQUENCE</scope>
    <source>
        <strain evidence="13">308</strain>
    </source>
</reference>
<feature type="transmembrane region" description="Helical" evidence="10">
    <location>
        <begin position="282"/>
        <end position="307"/>
    </location>
</feature>
<feature type="domain" description="CNNM transmembrane" evidence="12">
    <location>
        <begin position="273"/>
        <end position="458"/>
    </location>
</feature>
<dbReference type="InterPro" id="IPR036318">
    <property type="entry name" value="FAD-bd_PCMH-like_sf"/>
</dbReference>
<evidence type="ECO:0000256" key="6">
    <source>
        <dbReference type="ARBA" id="ARBA00023136"/>
    </source>
</evidence>
<evidence type="ECO:0000256" key="8">
    <source>
        <dbReference type="PROSITE-ProRule" id="PRU01193"/>
    </source>
</evidence>
<dbReference type="GO" id="GO:0016020">
    <property type="term" value="C:membrane"/>
    <property type="evidence" value="ECO:0007669"/>
    <property type="project" value="UniProtKB-SubCell"/>
</dbReference>
<keyword evidence="6 8" id="KW-0472">Membrane</keyword>
<evidence type="ECO:0000256" key="2">
    <source>
        <dbReference type="ARBA" id="ARBA00022692"/>
    </source>
</evidence>
<feature type="domain" description="CBS" evidence="11">
    <location>
        <begin position="621"/>
        <end position="678"/>
    </location>
</feature>
<dbReference type="Pfam" id="PF01595">
    <property type="entry name" value="CNNM"/>
    <property type="match status" value="1"/>
</dbReference>
<keyword evidence="3" id="KW-0677">Repeat</keyword>
<feature type="transmembrane region" description="Helical" evidence="10">
    <location>
        <begin position="365"/>
        <end position="385"/>
    </location>
</feature>
<dbReference type="SMART" id="SM00116">
    <property type="entry name" value="CBS"/>
    <property type="match status" value="2"/>
</dbReference>
<dbReference type="InterPro" id="IPR016169">
    <property type="entry name" value="FAD-bd_PCMH_sub2"/>
</dbReference>
<gene>
    <name evidence="13" type="ORF">CHYS00102_LOCUS15161</name>
</gene>
<keyword evidence="4 8" id="KW-1133">Transmembrane helix</keyword>
<accession>A0A7S1FTX4</accession>
<dbReference type="PANTHER" id="PTHR22777">
    <property type="entry name" value="HEMOLYSIN-RELATED"/>
    <property type="match status" value="1"/>
</dbReference>
<evidence type="ECO:0000256" key="1">
    <source>
        <dbReference type="ARBA" id="ARBA00004141"/>
    </source>
</evidence>
<feature type="transmembrane region" description="Helical" evidence="10">
    <location>
        <begin position="328"/>
        <end position="353"/>
    </location>
</feature>